<sequence>MASDLPLIYSPTNATTIARHSDSFVTNLYHKNERLGEMVLSPQSLDDYWSRVYGNELRITSFSTSSERCLPLLVLHTISSGVAFKLSPSDVQQAAEIPALQALHLSCLHENKTAVSSIAGGHQIHLVAMLPSQKQILEGRTEACFWGFVVVEGMYDSCLAMLNLRCLAMVLDLDETLIVANTSKTFDDRIDALNRRLVNREDPLLAGTLKRFQEDKAILEQYIKTDQVFDNGKLYKAQAEVVPPVADGAIPLVRPIVRLPERGVILTRINPGVRDTSVLVRLRPNWEELKVYLLAKGRKRFEAFICTMSERDYALEMWRLLDPDARLINPRELNERVTCVKSDAKKALKDCFPRHCCHPKMAMVIDDRLPVWEKSDQPRVHEVQAFMPYTDPKGETMKELPPLCIARNIACNVRGYFFKELDETLTQQMMEVKFDTEVHTLPKAPDVSSYIIPEVMQEEVVPGFAANGVTGLGDGMANSEVDMNLKTQSTNGLAHSRSFSMDDDLRLALKQPIQQPLQLHHQQQQQQLQMQQQQQQQPSHLLVSDSTGRPRPQFIGDASKVDPSMYLSGDSITYPSSADNMLYPPGMPRRPVNPVPNRLAEGAIQGSPGREEGEVPETDIDPDTRRRLLILQHGMDASKPVAPPAPLQVQIPPVVAPGGGWLGVEEEMSPRRPNRRSPELVLEPESPSFDRSAPPGFENPYIREQQLIREASRRQRNDEEGFFGESRAQLETSAFSDEETTSNSFVRGSSREPFNAPRAPFPAVTVNAISALHEIGQKVKRTVQYRTDLRSSTHLGVTVEVMFGGEKVGEGIGRTRKEAKYNAAESALLFLANKASVVTTAPPTTTTTTAVAEPVKEVRMSRGPRDPRLSAGLAPLPRDDDSPVASTSGHIPLGGYHSNEEPLPYNHVAALKELCTREAINIQFKALPSIGVGQRQTFRCQVEVGGRTLGRGSGPSWDEAKQQAAKEAYVEVEMSLRPHKRGNGPPRSPGSSKRMRIDSFKDRGVPSSLSPVRGGRSRLSPRRQARNLSPIP</sequence>
<comment type="catalytic activity">
    <reaction evidence="5">
        <text>O-phospho-L-seryl-[protein] + H2O = L-seryl-[protein] + phosphate</text>
        <dbReference type="Rhea" id="RHEA:20629"/>
        <dbReference type="Rhea" id="RHEA-COMP:9863"/>
        <dbReference type="Rhea" id="RHEA-COMP:11604"/>
        <dbReference type="ChEBI" id="CHEBI:15377"/>
        <dbReference type="ChEBI" id="CHEBI:29999"/>
        <dbReference type="ChEBI" id="CHEBI:43474"/>
        <dbReference type="ChEBI" id="CHEBI:83421"/>
        <dbReference type="EC" id="3.1.3.16"/>
    </reaction>
</comment>
<accession>A0A8T0IGD6</accession>
<evidence type="ECO:0000256" key="4">
    <source>
        <dbReference type="ARBA" id="ARBA00023242"/>
    </source>
</evidence>
<feature type="region of interest" description="Disordered" evidence="8">
    <location>
        <begin position="858"/>
        <end position="900"/>
    </location>
</feature>
<reference evidence="11" key="1">
    <citation type="submission" date="2020-06" db="EMBL/GenBank/DDBJ databases">
        <title>WGS assembly of Ceratodon purpureus strain R40.</title>
        <authorList>
            <person name="Carey S.B."/>
            <person name="Jenkins J."/>
            <person name="Shu S."/>
            <person name="Lovell J.T."/>
            <person name="Sreedasyam A."/>
            <person name="Maumus F."/>
            <person name="Tiley G.P."/>
            <person name="Fernandez-Pozo N."/>
            <person name="Barry K."/>
            <person name="Chen C."/>
            <person name="Wang M."/>
            <person name="Lipzen A."/>
            <person name="Daum C."/>
            <person name="Saski C.A."/>
            <person name="Payton A.C."/>
            <person name="Mcbreen J.C."/>
            <person name="Conrad R.E."/>
            <person name="Kollar L.M."/>
            <person name="Olsson S."/>
            <person name="Huttunen S."/>
            <person name="Landis J.B."/>
            <person name="Wickett N.J."/>
            <person name="Johnson M.G."/>
            <person name="Rensing S.A."/>
            <person name="Grimwood J."/>
            <person name="Schmutz J."/>
            <person name="Mcdaniel S.F."/>
        </authorList>
    </citation>
    <scope>NUCLEOTIDE SEQUENCE</scope>
    <source>
        <strain evidence="11">R40</strain>
    </source>
</reference>
<dbReference type="EMBL" id="CM026423">
    <property type="protein sequence ID" value="KAG0582824.1"/>
    <property type="molecule type" value="Genomic_DNA"/>
</dbReference>
<evidence type="ECO:0000256" key="7">
    <source>
        <dbReference type="PROSITE-ProRule" id="PRU00266"/>
    </source>
</evidence>
<keyword evidence="3" id="KW-0378">Hydrolase</keyword>
<dbReference type="PROSITE" id="PS50137">
    <property type="entry name" value="DS_RBD"/>
    <property type="match status" value="2"/>
</dbReference>
<feature type="region of interest" description="Disordered" evidence="8">
    <location>
        <begin position="712"/>
        <end position="751"/>
    </location>
</feature>
<dbReference type="EC" id="3.1.3.16" evidence="2"/>
<comment type="subcellular location">
    <subcellularLocation>
        <location evidence="1">Nucleus</location>
    </subcellularLocation>
</comment>
<keyword evidence="7" id="KW-0694">RNA-binding</keyword>
<dbReference type="CDD" id="cd19875">
    <property type="entry name" value="DSRM_EIF2AK2-like"/>
    <property type="match status" value="1"/>
</dbReference>
<dbReference type="InterPro" id="IPR023214">
    <property type="entry name" value="HAD_sf"/>
</dbReference>
<dbReference type="Pfam" id="PF00035">
    <property type="entry name" value="dsrm"/>
    <property type="match status" value="2"/>
</dbReference>
<dbReference type="Proteomes" id="UP000822688">
    <property type="component" value="Chromosome 3"/>
</dbReference>
<dbReference type="SUPFAM" id="SSF56784">
    <property type="entry name" value="HAD-like"/>
    <property type="match status" value="1"/>
</dbReference>
<protein>
    <recommendedName>
        <fullName evidence="2">protein-serine/threonine phosphatase</fullName>
        <ecNumber evidence="2">3.1.3.16</ecNumber>
    </recommendedName>
</protein>
<evidence type="ECO:0000256" key="8">
    <source>
        <dbReference type="SAM" id="MobiDB-lite"/>
    </source>
</evidence>
<feature type="compositionally biased region" description="Basic residues" evidence="8">
    <location>
        <begin position="1015"/>
        <end position="1025"/>
    </location>
</feature>
<feature type="region of interest" description="Disordered" evidence="8">
    <location>
        <begin position="516"/>
        <end position="566"/>
    </location>
</feature>
<evidence type="ECO:0000259" key="10">
    <source>
        <dbReference type="PROSITE" id="PS50969"/>
    </source>
</evidence>
<dbReference type="PANTHER" id="PTHR23081">
    <property type="entry name" value="RNA POLYMERASE II CTD PHOSPHATASE"/>
    <property type="match status" value="1"/>
</dbReference>
<feature type="compositionally biased region" description="Low complexity" evidence="8">
    <location>
        <begin position="516"/>
        <end position="542"/>
    </location>
</feature>
<evidence type="ECO:0000259" key="9">
    <source>
        <dbReference type="PROSITE" id="PS50137"/>
    </source>
</evidence>
<feature type="compositionally biased region" description="Basic and acidic residues" evidence="8">
    <location>
        <begin position="858"/>
        <end position="868"/>
    </location>
</feature>
<dbReference type="Pfam" id="PF03031">
    <property type="entry name" value="NIF"/>
    <property type="match status" value="1"/>
</dbReference>
<proteinExistence type="predicted"/>
<evidence type="ECO:0000256" key="1">
    <source>
        <dbReference type="ARBA" id="ARBA00004123"/>
    </source>
</evidence>
<evidence type="ECO:0000256" key="2">
    <source>
        <dbReference type="ARBA" id="ARBA00013081"/>
    </source>
</evidence>
<comment type="catalytic activity">
    <reaction evidence="6">
        <text>O-phospho-L-threonyl-[protein] + H2O = L-threonyl-[protein] + phosphate</text>
        <dbReference type="Rhea" id="RHEA:47004"/>
        <dbReference type="Rhea" id="RHEA-COMP:11060"/>
        <dbReference type="Rhea" id="RHEA-COMP:11605"/>
        <dbReference type="ChEBI" id="CHEBI:15377"/>
        <dbReference type="ChEBI" id="CHEBI:30013"/>
        <dbReference type="ChEBI" id="CHEBI:43474"/>
        <dbReference type="ChEBI" id="CHEBI:61977"/>
        <dbReference type="EC" id="3.1.3.16"/>
    </reaction>
</comment>
<dbReference type="Gene3D" id="3.40.50.1000">
    <property type="entry name" value="HAD superfamily/HAD-like"/>
    <property type="match status" value="1"/>
</dbReference>
<organism evidence="11 12">
    <name type="scientific">Ceratodon purpureus</name>
    <name type="common">Fire moss</name>
    <name type="synonym">Dicranum purpureum</name>
    <dbReference type="NCBI Taxonomy" id="3225"/>
    <lineage>
        <taxon>Eukaryota</taxon>
        <taxon>Viridiplantae</taxon>
        <taxon>Streptophyta</taxon>
        <taxon>Embryophyta</taxon>
        <taxon>Bryophyta</taxon>
        <taxon>Bryophytina</taxon>
        <taxon>Bryopsida</taxon>
        <taxon>Dicranidae</taxon>
        <taxon>Pseudoditrichales</taxon>
        <taxon>Ditrichaceae</taxon>
        <taxon>Ceratodon</taxon>
    </lineage>
</organism>
<dbReference type="InterPro" id="IPR004274">
    <property type="entry name" value="FCP1_dom"/>
</dbReference>
<feature type="domain" description="DRBM" evidence="9">
    <location>
        <begin position="767"/>
        <end position="833"/>
    </location>
</feature>
<feature type="domain" description="DRBM" evidence="9">
    <location>
        <begin position="906"/>
        <end position="974"/>
    </location>
</feature>
<keyword evidence="4" id="KW-0539">Nucleus</keyword>
<evidence type="ECO:0000313" key="12">
    <source>
        <dbReference type="Proteomes" id="UP000822688"/>
    </source>
</evidence>
<dbReference type="SUPFAM" id="SSF54768">
    <property type="entry name" value="dsRNA-binding domain-like"/>
    <property type="match status" value="2"/>
</dbReference>
<feature type="compositionally biased region" description="Polar residues" evidence="8">
    <location>
        <begin position="729"/>
        <end position="747"/>
    </location>
</feature>
<evidence type="ECO:0000256" key="3">
    <source>
        <dbReference type="ARBA" id="ARBA00022801"/>
    </source>
</evidence>
<dbReference type="InterPro" id="IPR036412">
    <property type="entry name" value="HAD-like_sf"/>
</dbReference>
<gene>
    <name evidence="11" type="ORF">KC19_3G088900</name>
</gene>
<dbReference type="InterPro" id="IPR014720">
    <property type="entry name" value="dsRBD_dom"/>
</dbReference>
<dbReference type="PANTHER" id="PTHR23081:SF0">
    <property type="entry name" value="RNA POLYMERASE II C-TERMINAL DOMAIN PHOSPHATASE-LIKE 1"/>
    <property type="match status" value="1"/>
</dbReference>
<dbReference type="SMART" id="SM00358">
    <property type="entry name" value="DSRM"/>
    <property type="match status" value="2"/>
</dbReference>
<evidence type="ECO:0000256" key="5">
    <source>
        <dbReference type="ARBA" id="ARBA00047761"/>
    </source>
</evidence>
<dbReference type="PROSITE" id="PS50969">
    <property type="entry name" value="FCP1"/>
    <property type="match status" value="1"/>
</dbReference>
<name>A0A8T0IGD6_CERPU</name>
<dbReference type="SMART" id="SM00577">
    <property type="entry name" value="CPDc"/>
    <property type="match status" value="1"/>
</dbReference>
<dbReference type="GO" id="GO:0003723">
    <property type="term" value="F:RNA binding"/>
    <property type="evidence" value="ECO:0007669"/>
    <property type="project" value="UniProtKB-UniRule"/>
</dbReference>
<comment type="caution">
    <text evidence="11">The sequence shown here is derived from an EMBL/GenBank/DDBJ whole genome shotgun (WGS) entry which is preliminary data.</text>
</comment>
<evidence type="ECO:0000256" key="6">
    <source>
        <dbReference type="ARBA" id="ARBA00048336"/>
    </source>
</evidence>
<dbReference type="AlphaFoldDB" id="A0A8T0IGD6"/>
<feature type="region of interest" description="Disordered" evidence="8">
    <location>
        <begin position="975"/>
        <end position="1032"/>
    </location>
</feature>
<dbReference type="GO" id="GO:0008420">
    <property type="term" value="F:RNA polymerase II CTD heptapeptide repeat phosphatase activity"/>
    <property type="evidence" value="ECO:0007669"/>
    <property type="project" value="InterPro"/>
</dbReference>
<dbReference type="Gene3D" id="3.30.160.20">
    <property type="match status" value="2"/>
</dbReference>
<dbReference type="FunFam" id="3.40.50.1000:FF:000035">
    <property type="entry name" value="RNA polymerase II C-terminal domain phosphatase-like 1"/>
    <property type="match status" value="1"/>
</dbReference>
<feature type="compositionally biased region" description="Basic and acidic residues" evidence="8">
    <location>
        <begin position="995"/>
        <end position="1004"/>
    </location>
</feature>
<dbReference type="InterPro" id="IPR039189">
    <property type="entry name" value="Fcp1"/>
</dbReference>
<dbReference type="GO" id="GO:0005634">
    <property type="term" value="C:nucleus"/>
    <property type="evidence" value="ECO:0007669"/>
    <property type="project" value="UniProtKB-SubCell"/>
</dbReference>
<feature type="domain" description="FCP1 homology" evidence="10">
    <location>
        <begin position="162"/>
        <end position="407"/>
    </location>
</feature>
<feature type="region of interest" description="Disordered" evidence="8">
    <location>
        <begin position="664"/>
        <end position="699"/>
    </location>
</feature>
<evidence type="ECO:0000313" key="11">
    <source>
        <dbReference type="EMBL" id="KAG0582824.1"/>
    </source>
</evidence>
<keyword evidence="12" id="KW-1185">Reference proteome</keyword>